<dbReference type="GO" id="GO:0046872">
    <property type="term" value="F:metal ion binding"/>
    <property type="evidence" value="ECO:0007669"/>
    <property type="project" value="UniProtKB-KW"/>
</dbReference>
<keyword evidence="2 7" id="KW-0813">Transport</keyword>
<protein>
    <recommendedName>
        <fullName evidence="7">Protein-methionine-sulfoxide reductase heme-binding subunit MsrQ</fullName>
    </recommendedName>
    <alternativeName>
        <fullName evidence="7">Flavocytochrome MsrQ</fullName>
    </alternativeName>
</protein>
<dbReference type="InterPro" id="IPR022837">
    <property type="entry name" value="MsrQ-like"/>
</dbReference>
<dbReference type="InterPro" id="IPR013130">
    <property type="entry name" value="Fe3_Rdtase_TM_dom"/>
</dbReference>
<dbReference type="GO" id="GO:0016679">
    <property type="term" value="F:oxidoreductase activity, acting on diphenols and related substances as donors"/>
    <property type="evidence" value="ECO:0007669"/>
    <property type="project" value="TreeGrafter"/>
</dbReference>
<dbReference type="RefSeq" id="WP_160775359.1">
    <property type="nucleotide sequence ID" value="NZ_WUMV01000003.1"/>
</dbReference>
<feature type="domain" description="Ferric oxidoreductase" evidence="8">
    <location>
        <begin position="62"/>
        <end position="174"/>
    </location>
</feature>
<evidence type="ECO:0000256" key="6">
    <source>
        <dbReference type="ARBA" id="ARBA00023136"/>
    </source>
</evidence>
<dbReference type="Proteomes" id="UP000433101">
    <property type="component" value="Unassembled WGS sequence"/>
</dbReference>
<comment type="function">
    <text evidence="7">Part of the MsrPQ system that repairs oxidized periplasmic proteins containing methionine sulfoxide residues (Met-O), using respiratory chain electrons. Thus protects these proteins from oxidative-stress damage caused by reactive species of oxygen and chlorine generated by the host defense mechanisms. MsrPQ is essential for the maintenance of envelope integrity under bleach stress, rescuing a wide series of structurally unrelated periplasmic proteins from methionine oxidation. MsrQ provides electrons for reduction to the reductase catalytic subunit MsrP, using the quinone pool of the respiratory chain.</text>
</comment>
<keyword evidence="6 7" id="KW-0472">Membrane</keyword>
<evidence type="ECO:0000259" key="8">
    <source>
        <dbReference type="Pfam" id="PF01794"/>
    </source>
</evidence>
<comment type="cofactor">
    <cofactor evidence="7">
        <name>FMN</name>
        <dbReference type="ChEBI" id="CHEBI:58210"/>
    </cofactor>
    <text evidence="7">Binds 1 FMN per subunit.</text>
</comment>
<evidence type="ECO:0000256" key="5">
    <source>
        <dbReference type="ARBA" id="ARBA00023004"/>
    </source>
</evidence>
<evidence type="ECO:0000256" key="4">
    <source>
        <dbReference type="ARBA" id="ARBA00022989"/>
    </source>
</evidence>
<keyword evidence="7" id="KW-0479">Metal-binding</keyword>
<dbReference type="GO" id="GO:0030091">
    <property type="term" value="P:protein repair"/>
    <property type="evidence" value="ECO:0007669"/>
    <property type="project" value="UniProtKB-UniRule"/>
</dbReference>
<evidence type="ECO:0000256" key="2">
    <source>
        <dbReference type="ARBA" id="ARBA00022448"/>
    </source>
</evidence>
<reference evidence="9 10" key="1">
    <citation type="submission" date="2019-12" db="EMBL/GenBank/DDBJ databases">
        <authorList>
            <person name="Li M."/>
        </authorList>
    </citation>
    <scope>NUCLEOTIDE SEQUENCE [LARGE SCALE GENOMIC DNA]</scope>
    <source>
        <strain evidence="9 10">GBMRC 2046</strain>
    </source>
</reference>
<sequence length="298" mass="32541">MTSAQATNSLTPYIPWTDARGRFSPFKLAVFAGILLPGLLLAYGLVAGTLGSKPVEAAIHETGDWAIRFLFLSLFVTPLRRIASWPKLIQVRRMLGLAALGYALTHLTFYAADEAWDLQKVASEIVLRIYLTIGFAALFMMSVLGATSTDGAIRKMGANWNRLHKITYVIAILAGLHFFMQSKSDVTEATLMSGFFVLLMGYRIAHRLKFDIASPITLTIVAALAGLATAGLEYAWYAIATGIPAERVLAANLDFSYSIRPAWWVAFTGFAVAVLPILVFLKDRLFGNSGPRVSSART</sequence>
<keyword evidence="7" id="KW-0349">Heme</keyword>
<organism evidence="9 10">
    <name type="scientific">Stappia sediminis</name>
    <dbReference type="NCBI Taxonomy" id="2692190"/>
    <lineage>
        <taxon>Bacteria</taxon>
        <taxon>Pseudomonadati</taxon>
        <taxon>Pseudomonadota</taxon>
        <taxon>Alphaproteobacteria</taxon>
        <taxon>Hyphomicrobiales</taxon>
        <taxon>Stappiaceae</taxon>
        <taxon>Stappia</taxon>
    </lineage>
</organism>
<keyword evidence="4 7" id="KW-1133">Transmembrane helix</keyword>
<feature type="transmembrane region" description="Helical" evidence="7">
    <location>
        <begin position="262"/>
        <end position="281"/>
    </location>
</feature>
<proteinExistence type="inferred from homology"/>
<dbReference type="PANTHER" id="PTHR36964">
    <property type="entry name" value="PROTEIN-METHIONINE-SULFOXIDE REDUCTASE HEME-BINDING SUBUNIT MSRQ"/>
    <property type="match status" value="1"/>
</dbReference>
<feature type="transmembrane region" description="Helical" evidence="7">
    <location>
        <begin position="189"/>
        <end position="205"/>
    </location>
</feature>
<dbReference type="Pfam" id="PF01794">
    <property type="entry name" value="Ferric_reduct"/>
    <property type="match status" value="1"/>
</dbReference>
<gene>
    <name evidence="7" type="primary">msrQ</name>
    <name evidence="9" type="ORF">GR183_09515</name>
</gene>
<feature type="transmembrane region" description="Helical" evidence="7">
    <location>
        <begin position="65"/>
        <end position="83"/>
    </location>
</feature>
<evidence type="ECO:0000313" key="10">
    <source>
        <dbReference type="Proteomes" id="UP000433101"/>
    </source>
</evidence>
<evidence type="ECO:0000256" key="3">
    <source>
        <dbReference type="ARBA" id="ARBA00022692"/>
    </source>
</evidence>
<evidence type="ECO:0000256" key="7">
    <source>
        <dbReference type="HAMAP-Rule" id="MF_01207"/>
    </source>
</evidence>
<dbReference type="HAMAP" id="MF_01207">
    <property type="entry name" value="MsrQ"/>
    <property type="match status" value="1"/>
</dbReference>
<dbReference type="GO" id="GO:0005886">
    <property type="term" value="C:plasma membrane"/>
    <property type="evidence" value="ECO:0007669"/>
    <property type="project" value="UniProtKB-SubCell"/>
</dbReference>
<dbReference type="GO" id="GO:0010181">
    <property type="term" value="F:FMN binding"/>
    <property type="evidence" value="ECO:0007669"/>
    <property type="project" value="UniProtKB-UniRule"/>
</dbReference>
<comment type="similarity">
    <text evidence="7">Belongs to the MsrQ family.</text>
</comment>
<feature type="transmembrane region" description="Helical" evidence="7">
    <location>
        <begin position="28"/>
        <end position="45"/>
    </location>
</feature>
<comment type="subcellular location">
    <subcellularLocation>
        <location evidence="7">Cell membrane</location>
        <topology evidence="7">Multi-pass membrane protein</topology>
    </subcellularLocation>
    <subcellularLocation>
        <location evidence="1">Membrane</location>
        <topology evidence="1">Multi-pass membrane protein</topology>
    </subcellularLocation>
</comment>
<dbReference type="EMBL" id="WUMV01000003">
    <property type="protein sequence ID" value="MXN65145.1"/>
    <property type="molecule type" value="Genomic_DNA"/>
</dbReference>
<keyword evidence="7" id="KW-0288">FMN</keyword>
<feature type="transmembrane region" description="Helical" evidence="7">
    <location>
        <begin position="166"/>
        <end position="183"/>
    </location>
</feature>
<accession>A0A7X3S7W0</accession>
<dbReference type="PANTHER" id="PTHR36964:SF1">
    <property type="entry name" value="PROTEIN-METHIONINE-SULFOXIDE REDUCTASE HEME-BINDING SUBUNIT MSRQ"/>
    <property type="match status" value="1"/>
</dbReference>
<keyword evidence="3 7" id="KW-0812">Transmembrane</keyword>
<name>A0A7X3S7W0_9HYPH</name>
<dbReference type="GO" id="GO:0009055">
    <property type="term" value="F:electron transfer activity"/>
    <property type="evidence" value="ECO:0007669"/>
    <property type="project" value="UniProtKB-UniRule"/>
</dbReference>
<comment type="subunit">
    <text evidence="7">Heterodimer of a catalytic subunit (MsrP) and a heme-binding subunit (MsrQ).</text>
</comment>
<feature type="transmembrane region" description="Helical" evidence="7">
    <location>
        <begin position="125"/>
        <end position="146"/>
    </location>
</feature>
<comment type="cofactor">
    <cofactor evidence="7">
        <name>heme b</name>
        <dbReference type="ChEBI" id="CHEBI:60344"/>
    </cofactor>
    <text evidence="7">Binds 1 heme b (iron(II)-protoporphyrin IX) group per subunit.</text>
</comment>
<keyword evidence="10" id="KW-1185">Reference proteome</keyword>
<keyword evidence="7" id="KW-1003">Cell membrane</keyword>
<keyword evidence="7" id="KW-0249">Electron transport</keyword>
<comment type="caution">
    <text evidence="9">The sequence shown here is derived from an EMBL/GenBank/DDBJ whole genome shotgun (WGS) entry which is preliminary data.</text>
</comment>
<dbReference type="AlphaFoldDB" id="A0A7X3S7W0"/>
<feature type="transmembrane region" description="Helical" evidence="7">
    <location>
        <begin position="217"/>
        <end position="239"/>
    </location>
</feature>
<keyword evidence="5 7" id="KW-0408">Iron</keyword>
<evidence type="ECO:0000256" key="1">
    <source>
        <dbReference type="ARBA" id="ARBA00004141"/>
    </source>
</evidence>
<feature type="transmembrane region" description="Helical" evidence="7">
    <location>
        <begin position="95"/>
        <end position="113"/>
    </location>
</feature>
<comment type="caution">
    <text evidence="7">Lacks conserved residue(s) required for the propagation of feature annotation.</text>
</comment>
<dbReference type="GO" id="GO:0020037">
    <property type="term" value="F:heme binding"/>
    <property type="evidence" value="ECO:0007669"/>
    <property type="project" value="UniProtKB-UniRule"/>
</dbReference>
<evidence type="ECO:0000313" key="9">
    <source>
        <dbReference type="EMBL" id="MXN65145.1"/>
    </source>
</evidence>
<keyword evidence="7" id="KW-0285">Flavoprotein</keyword>